<sequence length="90" mass="10468">MNEVEARYSQPKLELYGLYRALRHFRVHIIGVQNLCIEVDAKYIKGMLNEPDLQPNAAINRWIQGILMFDFTLIHVPATRFKGPDGLSRR</sequence>
<name>A0ACB8AVE9_9AGAM</name>
<reference evidence="1" key="1">
    <citation type="journal article" date="2021" name="New Phytol.">
        <title>Evolutionary innovations through gain and loss of genes in the ectomycorrhizal Boletales.</title>
        <authorList>
            <person name="Wu G."/>
            <person name="Miyauchi S."/>
            <person name="Morin E."/>
            <person name="Kuo A."/>
            <person name="Drula E."/>
            <person name="Varga T."/>
            <person name="Kohler A."/>
            <person name="Feng B."/>
            <person name="Cao Y."/>
            <person name="Lipzen A."/>
            <person name="Daum C."/>
            <person name="Hundley H."/>
            <person name="Pangilinan J."/>
            <person name="Johnson J."/>
            <person name="Barry K."/>
            <person name="LaButti K."/>
            <person name="Ng V."/>
            <person name="Ahrendt S."/>
            <person name="Min B."/>
            <person name="Choi I.G."/>
            <person name="Park H."/>
            <person name="Plett J.M."/>
            <person name="Magnuson J."/>
            <person name="Spatafora J.W."/>
            <person name="Nagy L.G."/>
            <person name="Henrissat B."/>
            <person name="Grigoriev I.V."/>
            <person name="Yang Z.L."/>
            <person name="Xu J."/>
            <person name="Martin F.M."/>
        </authorList>
    </citation>
    <scope>NUCLEOTIDE SEQUENCE</scope>
    <source>
        <strain evidence="1">KUC20120723A-06</strain>
    </source>
</reference>
<protein>
    <submittedName>
        <fullName evidence="1">Uncharacterized protein</fullName>
    </submittedName>
</protein>
<comment type="caution">
    <text evidence="1">The sequence shown here is derived from an EMBL/GenBank/DDBJ whole genome shotgun (WGS) entry which is preliminary data.</text>
</comment>
<dbReference type="Proteomes" id="UP000790709">
    <property type="component" value="Unassembled WGS sequence"/>
</dbReference>
<keyword evidence="2" id="KW-1185">Reference proteome</keyword>
<feature type="non-terminal residue" evidence="1">
    <location>
        <position position="90"/>
    </location>
</feature>
<proteinExistence type="predicted"/>
<dbReference type="EMBL" id="MU267183">
    <property type="protein sequence ID" value="KAH7917219.1"/>
    <property type="molecule type" value="Genomic_DNA"/>
</dbReference>
<evidence type="ECO:0000313" key="1">
    <source>
        <dbReference type="EMBL" id="KAH7917219.1"/>
    </source>
</evidence>
<accession>A0ACB8AVE9</accession>
<organism evidence="1 2">
    <name type="scientific">Leucogyrophana mollusca</name>
    <dbReference type="NCBI Taxonomy" id="85980"/>
    <lineage>
        <taxon>Eukaryota</taxon>
        <taxon>Fungi</taxon>
        <taxon>Dikarya</taxon>
        <taxon>Basidiomycota</taxon>
        <taxon>Agaricomycotina</taxon>
        <taxon>Agaricomycetes</taxon>
        <taxon>Agaricomycetidae</taxon>
        <taxon>Boletales</taxon>
        <taxon>Boletales incertae sedis</taxon>
        <taxon>Leucogyrophana</taxon>
    </lineage>
</organism>
<evidence type="ECO:0000313" key="2">
    <source>
        <dbReference type="Proteomes" id="UP000790709"/>
    </source>
</evidence>
<gene>
    <name evidence="1" type="ORF">BV22DRAFT_988547</name>
</gene>